<reference evidence="3 4" key="1">
    <citation type="submission" date="2020-06" db="EMBL/GenBank/DDBJ databases">
        <authorList>
            <person name="Li R."/>
            <person name="Bekaert M."/>
        </authorList>
    </citation>
    <scope>NUCLEOTIDE SEQUENCE [LARGE SCALE GENOMIC DNA]</scope>
    <source>
        <strain evidence="4">wild</strain>
    </source>
</reference>
<feature type="transmembrane region" description="Helical" evidence="1">
    <location>
        <begin position="613"/>
        <end position="637"/>
    </location>
</feature>
<dbReference type="SMART" id="SM00703">
    <property type="entry name" value="NRF"/>
    <property type="match status" value="1"/>
</dbReference>
<evidence type="ECO:0000313" key="3">
    <source>
        <dbReference type="EMBL" id="CAC5402096.1"/>
    </source>
</evidence>
<feature type="transmembrane region" description="Helical" evidence="1">
    <location>
        <begin position="507"/>
        <end position="530"/>
    </location>
</feature>
<dbReference type="EMBL" id="CACVKT020006488">
    <property type="protein sequence ID" value="CAC5402096.1"/>
    <property type="molecule type" value="Genomic_DNA"/>
</dbReference>
<feature type="transmembrane region" description="Helical" evidence="1">
    <location>
        <begin position="685"/>
        <end position="703"/>
    </location>
</feature>
<name>A0A6J8D2H2_MYTCO</name>
<dbReference type="Pfam" id="PF20146">
    <property type="entry name" value="NRF"/>
    <property type="match status" value="1"/>
</dbReference>
<evidence type="ECO:0000313" key="4">
    <source>
        <dbReference type="Proteomes" id="UP000507470"/>
    </source>
</evidence>
<keyword evidence="4" id="KW-1185">Reference proteome</keyword>
<feature type="transmembrane region" description="Helical" evidence="1">
    <location>
        <begin position="829"/>
        <end position="852"/>
    </location>
</feature>
<keyword evidence="1" id="KW-1133">Transmembrane helix</keyword>
<dbReference type="InterPro" id="IPR052728">
    <property type="entry name" value="O2_lipid_transport_reg"/>
</dbReference>
<feature type="transmembrane region" description="Helical" evidence="1">
    <location>
        <begin position="758"/>
        <end position="778"/>
    </location>
</feature>
<feature type="transmembrane region" description="Helical" evidence="1">
    <location>
        <begin position="369"/>
        <end position="389"/>
    </location>
</feature>
<proteinExistence type="predicted"/>
<feature type="transmembrane region" description="Helical" evidence="1">
    <location>
        <begin position="551"/>
        <end position="571"/>
    </location>
</feature>
<gene>
    <name evidence="3" type="ORF">MCOR_36091</name>
</gene>
<dbReference type="GO" id="GO:0016747">
    <property type="term" value="F:acyltransferase activity, transferring groups other than amino-acyl groups"/>
    <property type="evidence" value="ECO:0007669"/>
    <property type="project" value="InterPro"/>
</dbReference>
<keyword evidence="1" id="KW-0812">Transmembrane</keyword>
<dbReference type="AlphaFoldDB" id="A0A6J8D2H2"/>
<sequence>MLDIVTEWCEACKLSLNDNKTKIVHFRPPSIDISQSIFTCGGHNLLFTDSYKYLAVWLDEHLTFQKNATELSKAASRALGVVCGKVISAGGMTSSVFTKLYNTMVEPVLENNRLPNLGNIPKMNLSVFTCLVLFTIQVHSINQNKGYMDIFLHVNRVVQENKYNIKKSPLKYAQMAGSIGKATDLKTVFSLQKALSAQTGVMADNVTEIPGLVSTSSSQKPTKPPEPYISELCEIHATGIIEGINQQQFWALRMLDSAGKPPANLLGGGFRWLGDYEECLDIEGHAVAKNLTYNFGTQYCMVTVVNIQALPPILPLYTPLNIGMCMPDSCTVNDTQRLIDIALKNVTNNLFIAYQAECQQPDRPYDTRAVIVLVVISFFISIMAAGTAYDITLIQWPKWQQAAKQRNPDEIAVEANEKIPLITDSVQIVNFQPGIFGKILLAFSVYTNGEKLLSTHQPEGSLTAINGIRFISMTWVILGHAYIFVLSDVDNVGTFLPEMMKRVTFPAVSNALVSVDTFFVLSGLLLTYLVMKEMAKKRGKLNWAMFYFHRFWRLTPPYMLVLMVYVSLFPYTGSGPLWKKDGNEYNYCKTSWYYNLLYINNFFDKPEDSCFGWAWYLANDMQFFVLSPLILLPLFFFQVAGFAVLLAFLTGTLVATGVMATKWNATMSMFDGGDMTHWGTLYTRPYFRMGPYLVGMFTGYLLYKTDLKLKINKFVNLFGWLVASVSACAVLYGIYDDVNGNRPSQEVSSFYLSVHRTVWGAAISWVIFACAHGYGGYVNTILSWKGFIPLSRLTYCAYLVHPPIIYYYLLTRRRLIHFTDTEIIYEFLGHLALSYAAAFLTSLAFEAPMMGLEKVIFKRHEKKK</sequence>
<organism evidence="3 4">
    <name type="scientific">Mytilus coruscus</name>
    <name type="common">Sea mussel</name>
    <dbReference type="NCBI Taxonomy" id="42192"/>
    <lineage>
        <taxon>Eukaryota</taxon>
        <taxon>Metazoa</taxon>
        <taxon>Spiralia</taxon>
        <taxon>Lophotrochozoa</taxon>
        <taxon>Mollusca</taxon>
        <taxon>Bivalvia</taxon>
        <taxon>Autobranchia</taxon>
        <taxon>Pteriomorphia</taxon>
        <taxon>Mytilida</taxon>
        <taxon>Mytiloidea</taxon>
        <taxon>Mytilidae</taxon>
        <taxon>Mytilinae</taxon>
        <taxon>Mytilus</taxon>
    </lineage>
</organism>
<dbReference type="Proteomes" id="UP000507470">
    <property type="component" value="Unassembled WGS sequence"/>
</dbReference>
<feature type="domain" description="Nose resistant-to-fluoxetine protein N-terminal" evidence="2">
    <location>
        <begin position="230"/>
        <end position="360"/>
    </location>
</feature>
<feature type="transmembrane region" description="Helical" evidence="1">
    <location>
        <begin position="644"/>
        <end position="665"/>
    </location>
</feature>
<accession>A0A6J8D2H2</accession>
<dbReference type="Pfam" id="PF01757">
    <property type="entry name" value="Acyl_transf_3"/>
    <property type="match status" value="1"/>
</dbReference>
<evidence type="ECO:0000256" key="1">
    <source>
        <dbReference type="SAM" id="Phobius"/>
    </source>
</evidence>
<dbReference type="InterPro" id="IPR002656">
    <property type="entry name" value="Acyl_transf_3_dom"/>
</dbReference>
<protein>
    <recommendedName>
        <fullName evidence="2">Nose resistant-to-fluoxetine protein N-terminal domain-containing protein</fullName>
    </recommendedName>
</protein>
<dbReference type="OrthoDB" id="207378at2759"/>
<evidence type="ECO:0000259" key="2">
    <source>
        <dbReference type="SMART" id="SM00703"/>
    </source>
</evidence>
<feature type="transmembrane region" description="Helical" evidence="1">
    <location>
        <begin position="715"/>
        <end position="735"/>
    </location>
</feature>
<feature type="transmembrane region" description="Helical" evidence="1">
    <location>
        <begin position="790"/>
        <end position="809"/>
    </location>
</feature>
<dbReference type="PANTHER" id="PTHR11161:SF0">
    <property type="entry name" value="O-ACYLTRANSFERASE LIKE PROTEIN"/>
    <property type="match status" value="1"/>
</dbReference>
<dbReference type="PANTHER" id="PTHR11161">
    <property type="entry name" value="O-ACYLTRANSFERASE"/>
    <property type="match status" value="1"/>
</dbReference>
<dbReference type="InterPro" id="IPR006621">
    <property type="entry name" value="Nose-resist-to-fluoxetine_N"/>
</dbReference>
<keyword evidence="1" id="KW-0472">Membrane</keyword>
<feature type="transmembrane region" description="Helical" evidence="1">
    <location>
        <begin position="467"/>
        <end position="487"/>
    </location>
</feature>